<evidence type="ECO:0000256" key="15">
    <source>
        <dbReference type="ARBA" id="ARBA00038456"/>
    </source>
</evidence>
<dbReference type="InterPro" id="IPR052365">
    <property type="entry name" value="THEM4/THEM5_acyl-CoA_thioest"/>
</dbReference>
<keyword evidence="10" id="KW-0443">Lipid metabolism</keyword>
<evidence type="ECO:0000256" key="2">
    <source>
        <dbReference type="ARBA" id="ARBA00004496"/>
    </source>
</evidence>
<keyword evidence="12" id="KW-0966">Cell projection</keyword>
<evidence type="ECO:0000313" key="26">
    <source>
        <dbReference type="Proteomes" id="UP000784128"/>
    </source>
</evidence>
<evidence type="ECO:0000256" key="10">
    <source>
        <dbReference type="ARBA" id="ARBA00023098"/>
    </source>
</evidence>
<evidence type="ECO:0000256" key="14">
    <source>
        <dbReference type="ARBA" id="ARBA00037002"/>
    </source>
</evidence>
<sequence>MDKTHANSTCSNRPDLRGEINWIPFDAAAFVGSSLRFVSGDPEGNRFRVSYYLDSTQHLKAKVWFGPETEGPPGHAHGGAMAAVVDEVLGLAAWAAGYSIVVGNLSVSFRNMLPLHKVVSVETKVVSAEGRKIMVHGRIYCEKTTYAVGECLCITIQPKNINIR</sequence>
<evidence type="ECO:0000256" key="17">
    <source>
        <dbReference type="ARBA" id="ARBA00040123"/>
    </source>
</evidence>
<evidence type="ECO:0000256" key="16">
    <source>
        <dbReference type="ARBA" id="ARBA00038848"/>
    </source>
</evidence>
<evidence type="ECO:0000256" key="21">
    <source>
        <dbReference type="ARBA" id="ARBA00047969"/>
    </source>
</evidence>
<dbReference type="CDD" id="cd03443">
    <property type="entry name" value="PaaI_thioesterase"/>
    <property type="match status" value="1"/>
</dbReference>
<organism evidence="25 26">
    <name type="scientific">Pelotalea chapellei</name>
    <dbReference type="NCBI Taxonomy" id="44671"/>
    <lineage>
        <taxon>Bacteria</taxon>
        <taxon>Pseudomonadati</taxon>
        <taxon>Thermodesulfobacteriota</taxon>
        <taxon>Desulfuromonadia</taxon>
        <taxon>Geobacterales</taxon>
        <taxon>Geobacteraceae</taxon>
        <taxon>Pelotalea</taxon>
    </lineage>
</organism>
<comment type="caution">
    <text evidence="25">The sequence shown here is derived from an EMBL/GenBank/DDBJ whole genome shotgun (WGS) entry which is preliminary data.</text>
</comment>
<comment type="catalytic activity">
    <reaction evidence="21">
        <text>decanoyl-CoA + H2O = decanoate + CoA + H(+)</text>
        <dbReference type="Rhea" id="RHEA:40059"/>
        <dbReference type="ChEBI" id="CHEBI:15377"/>
        <dbReference type="ChEBI" id="CHEBI:15378"/>
        <dbReference type="ChEBI" id="CHEBI:27689"/>
        <dbReference type="ChEBI" id="CHEBI:57287"/>
        <dbReference type="ChEBI" id="CHEBI:61430"/>
    </reaction>
    <physiologicalReaction direction="left-to-right" evidence="21">
        <dbReference type="Rhea" id="RHEA:40060"/>
    </physiologicalReaction>
</comment>
<keyword evidence="26" id="KW-1185">Reference proteome</keyword>
<keyword evidence="9" id="KW-0809">Transit peptide</keyword>
<comment type="catalytic activity">
    <reaction evidence="22">
        <text>dodecanoyl-CoA + H2O = dodecanoate + CoA + H(+)</text>
        <dbReference type="Rhea" id="RHEA:30135"/>
        <dbReference type="ChEBI" id="CHEBI:15377"/>
        <dbReference type="ChEBI" id="CHEBI:15378"/>
        <dbReference type="ChEBI" id="CHEBI:18262"/>
        <dbReference type="ChEBI" id="CHEBI:57287"/>
        <dbReference type="ChEBI" id="CHEBI:57375"/>
    </reaction>
    <physiologicalReaction direction="left-to-right" evidence="22">
        <dbReference type="Rhea" id="RHEA:30136"/>
    </physiologicalReaction>
</comment>
<feature type="domain" description="Thioesterase" evidence="24">
    <location>
        <begin position="74"/>
        <end position="145"/>
    </location>
</feature>
<dbReference type="InterPro" id="IPR006683">
    <property type="entry name" value="Thioestr_dom"/>
</dbReference>
<accession>A0ABS5U6J6</accession>
<keyword evidence="4" id="KW-1003">Cell membrane</keyword>
<comment type="catalytic activity">
    <reaction evidence="20">
        <text>hexadecanoyl-CoA + H2O = hexadecanoate + CoA + H(+)</text>
        <dbReference type="Rhea" id="RHEA:16645"/>
        <dbReference type="ChEBI" id="CHEBI:7896"/>
        <dbReference type="ChEBI" id="CHEBI:15377"/>
        <dbReference type="ChEBI" id="CHEBI:15378"/>
        <dbReference type="ChEBI" id="CHEBI:57287"/>
        <dbReference type="ChEBI" id="CHEBI:57379"/>
        <dbReference type="EC" id="3.1.2.2"/>
    </reaction>
    <physiologicalReaction direction="left-to-right" evidence="20">
        <dbReference type="Rhea" id="RHEA:16646"/>
    </physiologicalReaction>
</comment>
<evidence type="ECO:0000256" key="5">
    <source>
        <dbReference type="ARBA" id="ARBA00022490"/>
    </source>
</evidence>
<evidence type="ECO:0000256" key="8">
    <source>
        <dbReference type="ARBA" id="ARBA00022832"/>
    </source>
</evidence>
<evidence type="ECO:0000256" key="20">
    <source>
        <dbReference type="ARBA" id="ARBA00047734"/>
    </source>
</evidence>
<comment type="similarity">
    <text evidence="15">Belongs to the THEM4/THEM5 thioesterase family.</text>
</comment>
<dbReference type="RefSeq" id="WP_214296994.1">
    <property type="nucleotide sequence ID" value="NZ_JAHDYS010000004.1"/>
</dbReference>
<dbReference type="PANTHER" id="PTHR12418">
    <property type="entry name" value="ACYL-COENZYME A THIOESTERASE THEM4"/>
    <property type="match status" value="1"/>
</dbReference>
<evidence type="ECO:0000256" key="18">
    <source>
        <dbReference type="ARBA" id="ARBA00043210"/>
    </source>
</evidence>
<evidence type="ECO:0000256" key="11">
    <source>
        <dbReference type="ARBA" id="ARBA00023136"/>
    </source>
</evidence>
<evidence type="ECO:0000256" key="6">
    <source>
        <dbReference type="ARBA" id="ARBA00022703"/>
    </source>
</evidence>
<dbReference type="InterPro" id="IPR029069">
    <property type="entry name" value="HotDog_dom_sf"/>
</dbReference>
<reference evidence="25 26" key="1">
    <citation type="submission" date="2021-05" db="EMBL/GenBank/DDBJ databases">
        <title>The draft genome of Geobacter chapellei DSM 13688.</title>
        <authorList>
            <person name="Xu Z."/>
            <person name="Masuda Y."/>
            <person name="Itoh H."/>
            <person name="Senoo K."/>
        </authorList>
    </citation>
    <scope>NUCLEOTIDE SEQUENCE [LARGE SCALE GENOMIC DNA]</scope>
    <source>
        <strain evidence="25 26">DSM 13688</strain>
    </source>
</reference>
<evidence type="ECO:0000256" key="3">
    <source>
        <dbReference type="ARBA" id="ARBA00004632"/>
    </source>
</evidence>
<gene>
    <name evidence="25" type="ORF">KJB30_05780</name>
</gene>
<dbReference type="Gene3D" id="3.10.129.10">
    <property type="entry name" value="Hotdog Thioesterase"/>
    <property type="match status" value="1"/>
</dbReference>
<comment type="catalytic activity">
    <reaction evidence="14">
        <text>(9Z)-octadecenoyl-CoA + H2O = (9Z)-octadecenoate + CoA + H(+)</text>
        <dbReference type="Rhea" id="RHEA:40139"/>
        <dbReference type="ChEBI" id="CHEBI:15377"/>
        <dbReference type="ChEBI" id="CHEBI:15378"/>
        <dbReference type="ChEBI" id="CHEBI:30823"/>
        <dbReference type="ChEBI" id="CHEBI:57287"/>
        <dbReference type="ChEBI" id="CHEBI:57387"/>
    </reaction>
    <physiologicalReaction direction="left-to-right" evidence="14">
        <dbReference type="Rhea" id="RHEA:40140"/>
    </physiologicalReaction>
</comment>
<evidence type="ECO:0000256" key="7">
    <source>
        <dbReference type="ARBA" id="ARBA00022801"/>
    </source>
</evidence>
<evidence type="ECO:0000256" key="4">
    <source>
        <dbReference type="ARBA" id="ARBA00022475"/>
    </source>
</evidence>
<dbReference type="EC" id="3.1.2.2" evidence="16"/>
<dbReference type="EMBL" id="JAHDYS010000004">
    <property type="protein sequence ID" value="MBT1071281.1"/>
    <property type="molecule type" value="Genomic_DNA"/>
</dbReference>
<keyword evidence="11" id="KW-0472">Membrane</keyword>
<evidence type="ECO:0000256" key="12">
    <source>
        <dbReference type="ARBA" id="ARBA00023273"/>
    </source>
</evidence>
<evidence type="ECO:0000313" key="25">
    <source>
        <dbReference type="EMBL" id="MBT1071281.1"/>
    </source>
</evidence>
<comment type="catalytic activity">
    <reaction evidence="19">
        <text>octanoyl-CoA + H2O = octanoate + CoA + H(+)</text>
        <dbReference type="Rhea" id="RHEA:30143"/>
        <dbReference type="ChEBI" id="CHEBI:15377"/>
        <dbReference type="ChEBI" id="CHEBI:15378"/>
        <dbReference type="ChEBI" id="CHEBI:25646"/>
        <dbReference type="ChEBI" id="CHEBI:57287"/>
        <dbReference type="ChEBI" id="CHEBI:57386"/>
    </reaction>
    <physiologicalReaction direction="left-to-right" evidence="19">
        <dbReference type="Rhea" id="RHEA:30144"/>
    </physiologicalReaction>
</comment>
<evidence type="ECO:0000256" key="1">
    <source>
        <dbReference type="ARBA" id="ARBA00004170"/>
    </source>
</evidence>
<evidence type="ECO:0000256" key="13">
    <source>
        <dbReference type="ARBA" id="ARBA00035852"/>
    </source>
</evidence>
<protein>
    <recommendedName>
        <fullName evidence="17">Acyl-coenzyme A thioesterase THEM4</fullName>
        <ecNumber evidence="16">3.1.2.2</ecNumber>
    </recommendedName>
    <alternativeName>
        <fullName evidence="18">Thioesterase superfamily member 4</fullName>
    </alternativeName>
</protein>
<dbReference type="Pfam" id="PF03061">
    <property type="entry name" value="4HBT"/>
    <property type="match status" value="1"/>
</dbReference>
<evidence type="ECO:0000259" key="24">
    <source>
        <dbReference type="Pfam" id="PF03061"/>
    </source>
</evidence>
<proteinExistence type="inferred from homology"/>
<name>A0ABS5U6J6_9BACT</name>
<dbReference type="SUPFAM" id="SSF54637">
    <property type="entry name" value="Thioesterase/thiol ester dehydrase-isomerase"/>
    <property type="match status" value="1"/>
</dbReference>
<keyword evidence="6" id="KW-0053">Apoptosis</keyword>
<evidence type="ECO:0000256" key="19">
    <source>
        <dbReference type="ARBA" id="ARBA00047588"/>
    </source>
</evidence>
<comment type="subcellular location">
    <subcellularLocation>
        <location evidence="3">Cell projection</location>
        <location evidence="3">Ruffle membrane</location>
    </subcellularLocation>
    <subcellularLocation>
        <location evidence="2">Cytoplasm</location>
    </subcellularLocation>
    <subcellularLocation>
        <location evidence="1">Membrane</location>
        <topology evidence="1">Peripheral membrane protein</topology>
    </subcellularLocation>
</comment>
<evidence type="ECO:0000256" key="9">
    <source>
        <dbReference type="ARBA" id="ARBA00022946"/>
    </source>
</evidence>
<evidence type="ECO:0000256" key="22">
    <source>
        <dbReference type="ARBA" id="ARBA00048074"/>
    </source>
</evidence>
<comment type="catalytic activity">
    <reaction evidence="23">
        <text>tetradecanoyl-CoA + H2O = tetradecanoate + CoA + H(+)</text>
        <dbReference type="Rhea" id="RHEA:40119"/>
        <dbReference type="ChEBI" id="CHEBI:15377"/>
        <dbReference type="ChEBI" id="CHEBI:15378"/>
        <dbReference type="ChEBI" id="CHEBI:30807"/>
        <dbReference type="ChEBI" id="CHEBI:57287"/>
        <dbReference type="ChEBI" id="CHEBI:57385"/>
    </reaction>
    <physiologicalReaction direction="left-to-right" evidence="23">
        <dbReference type="Rhea" id="RHEA:40120"/>
    </physiologicalReaction>
</comment>
<dbReference type="Proteomes" id="UP000784128">
    <property type="component" value="Unassembled WGS sequence"/>
</dbReference>
<comment type="catalytic activity">
    <reaction evidence="13">
        <text>(5Z,8Z,11Z,14Z)-eicosatetraenoyl-CoA + H2O = (5Z,8Z,11Z,14Z)-eicosatetraenoate + CoA + H(+)</text>
        <dbReference type="Rhea" id="RHEA:40151"/>
        <dbReference type="ChEBI" id="CHEBI:15377"/>
        <dbReference type="ChEBI" id="CHEBI:15378"/>
        <dbReference type="ChEBI" id="CHEBI:32395"/>
        <dbReference type="ChEBI" id="CHEBI:57287"/>
        <dbReference type="ChEBI" id="CHEBI:57368"/>
    </reaction>
    <physiologicalReaction direction="left-to-right" evidence="13">
        <dbReference type="Rhea" id="RHEA:40152"/>
    </physiologicalReaction>
</comment>
<evidence type="ECO:0000256" key="23">
    <source>
        <dbReference type="ARBA" id="ARBA00048180"/>
    </source>
</evidence>
<keyword evidence="7" id="KW-0378">Hydrolase</keyword>
<dbReference type="PANTHER" id="PTHR12418:SF19">
    <property type="entry name" value="ACYL-COENZYME A THIOESTERASE THEM4"/>
    <property type="match status" value="1"/>
</dbReference>
<keyword evidence="5" id="KW-0963">Cytoplasm</keyword>
<keyword evidence="8" id="KW-0276">Fatty acid metabolism</keyword>